<evidence type="ECO:0000259" key="2">
    <source>
        <dbReference type="Pfam" id="PF01656"/>
    </source>
</evidence>
<dbReference type="Gene3D" id="3.40.50.300">
    <property type="entry name" value="P-loop containing nucleotide triphosphate hydrolases"/>
    <property type="match status" value="1"/>
</dbReference>
<gene>
    <name evidence="3" type="ORF">K7472_19610</name>
</gene>
<dbReference type="InterPro" id="IPR050625">
    <property type="entry name" value="ParA/MinD_ATPase"/>
</dbReference>
<accession>A0ABS7QZ30</accession>
<evidence type="ECO:0000256" key="1">
    <source>
        <dbReference type="SAM" id="MobiDB-lite"/>
    </source>
</evidence>
<dbReference type="Proteomes" id="UP001198565">
    <property type="component" value="Unassembled WGS sequence"/>
</dbReference>
<name>A0ABS7QZ30_9ACTN</name>
<evidence type="ECO:0000313" key="3">
    <source>
        <dbReference type="EMBL" id="MBY8887039.1"/>
    </source>
</evidence>
<dbReference type="InterPro" id="IPR027417">
    <property type="entry name" value="P-loop_NTPase"/>
</dbReference>
<proteinExistence type="predicted"/>
<feature type="compositionally biased region" description="Basic and acidic residues" evidence="1">
    <location>
        <begin position="82"/>
        <end position="102"/>
    </location>
</feature>
<comment type="caution">
    <text evidence="3">The sequence shown here is derived from an EMBL/GenBank/DDBJ whole genome shotgun (WGS) entry which is preliminary data.</text>
</comment>
<feature type="region of interest" description="Disordered" evidence="1">
    <location>
        <begin position="1"/>
        <end position="111"/>
    </location>
</feature>
<reference evidence="3 4" key="1">
    <citation type="submission" date="2021-08" db="EMBL/GenBank/DDBJ databases">
        <title>Streptomyces sp. PTM05 isolated from lichen.</title>
        <authorList>
            <person name="Somphong A."/>
            <person name="Phongsopitanun W."/>
            <person name="Tanasupawat S."/>
        </authorList>
    </citation>
    <scope>NUCLEOTIDE SEQUENCE [LARGE SCALE GENOMIC DNA]</scope>
    <source>
        <strain evidence="3 4">Ptm05</strain>
    </source>
</reference>
<dbReference type="PANTHER" id="PTHR43384">
    <property type="entry name" value="SEPTUM SITE-DETERMINING PROTEIN MIND HOMOLOG, CHLOROPLASTIC-RELATED"/>
    <property type="match status" value="1"/>
</dbReference>
<dbReference type="SUPFAM" id="SSF52540">
    <property type="entry name" value="P-loop containing nucleoside triphosphate hydrolases"/>
    <property type="match status" value="1"/>
</dbReference>
<sequence>MGDESGIRLMKRADSGFHARGGVVPDLNGVLSSHLPDRDGPTAAGTAGSPGAGTDMVRRWSEARELTADSSPAGEQRAQGRRNPDSPPTRDDSPLRAEDLLRRAPRPAGRLRRLLPRRRGHLEAKLAKLRTPLLHCHRIAVVSLKGGVGKTSITTALGATLAAARTDRVIAIDASSDAGTLGLRNRRETEATVRDLVAALPADISYMDLRRFTSQGPSGLEILANSADPAIGTAFDARGYRVLISALSAQYPLVLTDSGTGLLHSSMSAVLDLADQLVLAATPSVDGAISADATLDWLSEHGYGDKARGAITVASHLHGVSRAIRVHDLVEHFARRCRGVVVVPHDEHVALGTQIDLSLLRPSTRDAYLALAALVAESLSQN</sequence>
<dbReference type="EMBL" id="JAINVZ010000013">
    <property type="protein sequence ID" value="MBY8887039.1"/>
    <property type="molecule type" value="Genomic_DNA"/>
</dbReference>
<feature type="compositionally biased region" description="Low complexity" evidence="1">
    <location>
        <begin position="41"/>
        <end position="54"/>
    </location>
</feature>
<evidence type="ECO:0000313" key="4">
    <source>
        <dbReference type="Proteomes" id="UP001198565"/>
    </source>
</evidence>
<keyword evidence="4" id="KW-1185">Reference proteome</keyword>
<dbReference type="PANTHER" id="PTHR43384:SF14">
    <property type="entry name" value="ESX-1 SECRETION-ASSOCIATED PROTEIN ESPI"/>
    <property type="match status" value="1"/>
</dbReference>
<dbReference type="Pfam" id="PF01656">
    <property type="entry name" value="CbiA"/>
    <property type="match status" value="1"/>
</dbReference>
<dbReference type="RefSeq" id="WP_222979796.1">
    <property type="nucleotide sequence ID" value="NZ_JAINVZ010000013.1"/>
</dbReference>
<dbReference type="InterPro" id="IPR002586">
    <property type="entry name" value="CobQ/CobB/MinD/ParA_Nub-bd_dom"/>
</dbReference>
<feature type="domain" description="CobQ/CobB/MinD/ParA nucleotide binding" evidence="2">
    <location>
        <begin position="139"/>
        <end position="266"/>
    </location>
</feature>
<feature type="compositionally biased region" description="Basic and acidic residues" evidence="1">
    <location>
        <begin position="56"/>
        <end position="67"/>
    </location>
</feature>
<protein>
    <submittedName>
        <fullName evidence="3">MinD/ParA family protein</fullName>
    </submittedName>
</protein>
<organism evidence="3 4">
    <name type="scientific">Streptantibioticus parmotrematis</name>
    <dbReference type="NCBI Taxonomy" id="2873249"/>
    <lineage>
        <taxon>Bacteria</taxon>
        <taxon>Bacillati</taxon>
        <taxon>Actinomycetota</taxon>
        <taxon>Actinomycetes</taxon>
        <taxon>Kitasatosporales</taxon>
        <taxon>Streptomycetaceae</taxon>
        <taxon>Streptantibioticus</taxon>
    </lineage>
</organism>